<gene>
    <name evidence="3" type="primary">CPR1_26</name>
    <name evidence="3" type="ORF">CFP56_012248</name>
</gene>
<feature type="domain" description="F-box" evidence="2">
    <location>
        <begin position="1"/>
        <end position="44"/>
    </location>
</feature>
<reference evidence="3" key="3">
    <citation type="submission" date="2023-07" db="EMBL/GenBank/DDBJ databases">
        <title>An improved reference 1 genome and first organelle genomes of Quercus suber.</title>
        <authorList>
            <consortium name="Genosuber Consortium"/>
            <person name="Usie A."/>
            <person name="Serra O."/>
            <person name="Barros P."/>
        </authorList>
    </citation>
    <scope>NUCLEOTIDE SEQUENCE</scope>
    <source>
        <strain evidence="3">HL8</strain>
        <tissue evidence="3">Leaves</tissue>
    </source>
</reference>
<dbReference type="PANTHER" id="PTHR31672:SF13">
    <property type="entry name" value="F-BOX PROTEIN CPR30-LIKE"/>
    <property type="match status" value="1"/>
</dbReference>
<name>A0AAW0M6B0_QUESU</name>
<dbReference type="PROSITE" id="PS50181">
    <property type="entry name" value="FBOX"/>
    <property type="match status" value="2"/>
</dbReference>
<proteinExistence type="predicted"/>
<sequence>MMSHLPVEIITEILSRLPVKSLLRFLCVSKSWYALIKHPDFIKLHLHRSIETNRDRTLIIGKLITGVPRYFFSVHFPTENHFDNAFKLHQPLYRRGKLVEILDYCHGLVCIHHWIDEIAIWNPLIRKYRMLSKEPILKPSGFTYSKSSKIGFGYDLCNDDYKVLRVTAFYNIGQPLKEFEVKVYSLRSHSWRKIEDQWPKKECSISSNSVSLNGALHWLIAENTYTPYDTDLTDFPRGAECLLAFDLGTEKFRVFKTPVQKEVGLVTRLEVLKGQLCFIVSADLGAESVWLMKEYGEASSWTQVYKIERGSVPWTFTYCKPLMFSENEKKVLLDMHQLFQTKLVWYEIEKKRCERVKIQNLPNWFCTAICVGSLLLLDGDNVIDPAEQKKKRKRNESPSEQSLTSELTITMMSHLPVEIITEILSRLPVKSLLRFLCVSKSWYALIKHPDFIKLHLHRSIETNRDRTLILEKVISGVPRYFFSVHFPTENHFDNAFKLYQPLYRRGKLVHILGYCHGLVCIHHWNVEIAIWNPLIRKYRYSKYGEIAFGYDLCNDDYKVLRVTAFCNRGQPLKEFEVKVYSLRSHSWRKIEDEWPKKECTVSSNSVSLNGALHWLIAEDTPYDTDSPLGSECLLAFDLATEKFRVFKTPVQQEVELGTRLEVLKGQLCFIVSPDFETETGHDYNDVWLMKEYGEVSSWTWIYKIERGSVPWTFKYCKPLMFSENEKKVLLEMRQYNQTKIVWYEIEKKRCERVKIQNLPNWFRTATCVGSLLLLDGDNVIDPAEQKNKRKRNESPSEVPNPNLLGKQ</sequence>
<protein>
    <submittedName>
        <fullName evidence="3">F-box protein cpr1</fullName>
    </submittedName>
</protein>
<dbReference type="InterPro" id="IPR017451">
    <property type="entry name" value="F-box-assoc_interact_dom"/>
</dbReference>
<comment type="caution">
    <text evidence="3">The sequence shown here is derived from an EMBL/GenBank/DDBJ whole genome shotgun (WGS) entry which is preliminary data.</text>
</comment>
<dbReference type="InterPro" id="IPR006527">
    <property type="entry name" value="F-box-assoc_dom_typ1"/>
</dbReference>
<dbReference type="SUPFAM" id="SSF81383">
    <property type="entry name" value="F-box domain"/>
    <property type="match status" value="2"/>
</dbReference>
<dbReference type="Gene3D" id="1.20.1280.50">
    <property type="match status" value="2"/>
</dbReference>
<feature type="region of interest" description="Disordered" evidence="1">
    <location>
        <begin position="783"/>
        <end position="807"/>
    </location>
</feature>
<dbReference type="EMBL" id="PKMF04000019">
    <property type="protein sequence ID" value="KAK7858388.1"/>
    <property type="molecule type" value="Genomic_DNA"/>
</dbReference>
<dbReference type="InterPro" id="IPR050796">
    <property type="entry name" value="SCF_F-box_component"/>
</dbReference>
<accession>A0AAW0M6B0</accession>
<dbReference type="Pfam" id="PF00646">
    <property type="entry name" value="F-box"/>
    <property type="match status" value="2"/>
</dbReference>
<evidence type="ECO:0000313" key="3">
    <source>
        <dbReference type="EMBL" id="KAK7858388.1"/>
    </source>
</evidence>
<feature type="domain" description="F-box" evidence="2">
    <location>
        <begin position="409"/>
        <end position="454"/>
    </location>
</feature>
<reference evidence="3" key="1">
    <citation type="submission" date="2017-12" db="EMBL/GenBank/DDBJ databases">
        <authorList>
            <person name="Barbosa P."/>
            <person name="Usie A."/>
            <person name="Ramos A.M."/>
        </authorList>
    </citation>
    <scope>NUCLEOTIDE SEQUENCE</scope>
    <source>
        <strain evidence="3">HL8</strain>
        <tissue evidence="3">Leaves</tissue>
    </source>
</reference>
<evidence type="ECO:0000256" key="1">
    <source>
        <dbReference type="SAM" id="MobiDB-lite"/>
    </source>
</evidence>
<dbReference type="InterPro" id="IPR036047">
    <property type="entry name" value="F-box-like_dom_sf"/>
</dbReference>
<reference evidence="3" key="2">
    <citation type="journal article" date="2018" name="Sci. Data">
        <title>The draft genome sequence of cork oak.</title>
        <authorList>
            <person name="Ramos A.M."/>
            <person name="Usie A."/>
            <person name="Barbosa P."/>
            <person name="Barros P.M."/>
            <person name="Capote T."/>
            <person name="Chaves I."/>
            <person name="Simoes F."/>
            <person name="Abreu I."/>
            <person name="Carrasquinho I."/>
            <person name="Faro C."/>
            <person name="Guimaraes J.B."/>
            <person name="Mendonca D."/>
            <person name="Nobrega F."/>
            <person name="Rodrigues L."/>
            <person name="Saibo N.J.M."/>
            <person name="Varela M.C."/>
            <person name="Egas C."/>
            <person name="Matos J."/>
            <person name="Miguel C.M."/>
            <person name="Oliveira M.M."/>
            <person name="Ricardo C.P."/>
            <person name="Goncalves S."/>
        </authorList>
    </citation>
    <scope>NUCLEOTIDE SEQUENCE [LARGE SCALE GENOMIC DNA]</scope>
    <source>
        <strain evidence="3">HL8</strain>
    </source>
</reference>
<dbReference type="AlphaFoldDB" id="A0AAW0M6B0"/>
<organism evidence="3">
    <name type="scientific">Quercus suber</name>
    <name type="common">Cork oak</name>
    <dbReference type="NCBI Taxonomy" id="58331"/>
    <lineage>
        <taxon>Eukaryota</taxon>
        <taxon>Viridiplantae</taxon>
        <taxon>Streptophyta</taxon>
        <taxon>Embryophyta</taxon>
        <taxon>Tracheophyta</taxon>
        <taxon>Spermatophyta</taxon>
        <taxon>Magnoliopsida</taxon>
        <taxon>eudicotyledons</taxon>
        <taxon>Gunneridae</taxon>
        <taxon>Pentapetalae</taxon>
        <taxon>rosids</taxon>
        <taxon>fabids</taxon>
        <taxon>Fagales</taxon>
        <taxon>Fagaceae</taxon>
        <taxon>Quercus</taxon>
    </lineage>
</organism>
<dbReference type="InterPro" id="IPR001810">
    <property type="entry name" value="F-box_dom"/>
</dbReference>
<dbReference type="Pfam" id="PF07734">
    <property type="entry name" value="FBA_1"/>
    <property type="match status" value="2"/>
</dbReference>
<dbReference type="SMART" id="SM00256">
    <property type="entry name" value="FBOX"/>
    <property type="match status" value="2"/>
</dbReference>
<dbReference type="CDD" id="cd22157">
    <property type="entry name" value="F-box_AtFBW1-like"/>
    <property type="match status" value="2"/>
</dbReference>
<dbReference type="NCBIfam" id="TIGR01640">
    <property type="entry name" value="F_box_assoc_1"/>
    <property type="match status" value="2"/>
</dbReference>
<evidence type="ECO:0000259" key="2">
    <source>
        <dbReference type="PROSITE" id="PS50181"/>
    </source>
</evidence>
<dbReference type="PANTHER" id="PTHR31672">
    <property type="entry name" value="BNACNNG10540D PROTEIN"/>
    <property type="match status" value="1"/>
</dbReference>